<dbReference type="PANTHER" id="PTHR32385">
    <property type="entry name" value="MANNOSYL PHOSPHORYLINOSITOL CERAMIDE SYNTHASE"/>
    <property type="match status" value="1"/>
</dbReference>
<protein>
    <recommendedName>
        <fullName evidence="3">Alpha 1,4-glycosyltransferase domain-containing protein</fullName>
    </recommendedName>
</protein>
<dbReference type="GO" id="GO:0051999">
    <property type="term" value="P:mannosyl-inositol phosphorylceramide biosynthetic process"/>
    <property type="evidence" value="ECO:0007669"/>
    <property type="project" value="TreeGrafter"/>
</dbReference>
<dbReference type="InterPro" id="IPR029044">
    <property type="entry name" value="Nucleotide-diphossugar_trans"/>
</dbReference>
<keyword evidence="1" id="KW-0808">Transferase</keyword>
<dbReference type="EMBL" id="MN740313">
    <property type="protein sequence ID" value="QHT99715.1"/>
    <property type="molecule type" value="Genomic_DNA"/>
</dbReference>
<evidence type="ECO:0008006" key="3">
    <source>
        <dbReference type="Google" id="ProtNLM"/>
    </source>
</evidence>
<dbReference type="InterPro" id="IPR051706">
    <property type="entry name" value="Glycosyltransferase_domain"/>
</dbReference>
<dbReference type="PANTHER" id="PTHR32385:SF15">
    <property type="entry name" value="INOSITOL PHOSPHOCERAMIDE MANNOSYLTRANSFERASE 1"/>
    <property type="match status" value="1"/>
</dbReference>
<evidence type="ECO:0000313" key="2">
    <source>
        <dbReference type="EMBL" id="QHT99715.1"/>
    </source>
</evidence>
<name>A0A6C0J4U2_9ZZZZ</name>
<proteinExistence type="predicted"/>
<accession>A0A6C0J4U2</accession>
<reference evidence="2" key="1">
    <citation type="journal article" date="2020" name="Nature">
        <title>Giant virus diversity and host interactions through global metagenomics.</title>
        <authorList>
            <person name="Schulz F."/>
            <person name="Roux S."/>
            <person name="Paez-Espino D."/>
            <person name="Jungbluth S."/>
            <person name="Walsh D.A."/>
            <person name="Denef V.J."/>
            <person name="McMahon K.D."/>
            <person name="Konstantinidis K.T."/>
            <person name="Eloe-Fadrosh E.A."/>
            <person name="Kyrpides N.C."/>
            <person name="Woyke T."/>
        </authorList>
    </citation>
    <scope>NUCLEOTIDE SEQUENCE</scope>
    <source>
        <strain evidence="2">GVMAG-M-3300025727-45</strain>
    </source>
</reference>
<dbReference type="SUPFAM" id="SSF53448">
    <property type="entry name" value="Nucleotide-diphospho-sugar transferases"/>
    <property type="match status" value="1"/>
</dbReference>
<dbReference type="Gene3D" id="3.90.550.20">
    <property type="match status" value="1"/>
</dbReference>
<dbReference type="GO" id="GO:0016020">
    <property type="term" value="C:membrane"/>
    <property type="evidence" value="ECO:0007669"/>
    <property type="project" value="GOC"/>
</dbReference>
<dbReference type="Pfam" id="PF04488">
    <property type="entry name" value="Gly_transf_sug"/>
    <property type="match status" value="1"/>
</dbReference>
<sequence>MVFENAVFSMWIGTNELSILEQSCINSFLEKGTSFTLYVYDNLNNIPHGTIVKDGNMVVPKKKYEKYNNPSYFSNLFRYTLLYEIGGIWVDMDMICLKPLDIILDQDYIFSCELKNNNQHTNAGIIGCPSKSDLMKDCINEVKKLVNSNKKIVQGLLGPKVLKKFVTKYELDYLVSPYYVFCHYGYKEIEKIYYSYNFQSEILDDKEVLCIHLWNNVIQNTIKDYPKENSLYYYIVNRFKPDPDFLVNHNYECFDFKFLSNEISGSFSKNNKTIICYDEYSAYYTKQCVPSLNIVLVKKTFNKFIYDVNTRNNNVYKLIDVISYQDYKIRNTQYKNRVKTVLENI</sequence>
<dbReference type="AlphaFoldDB" id="A0A6C0J4U2"/>
<dbReference type="InterPro" id="IPR007577">
    <property type="entry name" value="GlycoTrfase_DXD_sugar-bd_CS"/>
</dbReference>
<evidence type="ECO:0000256" key="1">
    <source>
        <dbReference type="ARBA" id="ARBA00022679"/>
    </source>
</evidence>
<dbReference type="GO" id="GO:0000030">
    <property type="term" value="F:mannosyltransferase activity"/>
    <property type="evidence" value="ECO:0007669"/>
    <property type="project" value="TreeGrafter"/>
</dbReference>
<organism evidence="2">
    <name type="scientific">viral metagenome</name>
    <dbReference type="NCBI Taxonomy" id="1070528"/>
    <lineage>
        <taxon>unclassified sequences</taxon>
        <taxon>metagenomes</taxon>
        <taxon>organismal metagenomes</taxon>
    </lineage>
</organism>